<dbReference type="PROSITE" id="PS00571">
    <property type="entry name" value="AMIDASES"/>
    <property type="match status" value="1"/>
</dbReference>
<name>A0A1G6CRI5_9HYPH</name>
<dbReference type="Gene3D" id="3.90.1300.10">
    <property type="entry name" value="Amidase signature (AS) domain"/>
    <property type="match status" value="1"/>
</dbReference>
<dbReference type="OrthoDB" id="9811471at2"/>
<dbReference type="InterPro" id="IPR020556">
    <property type="entry name" value="Amidase_CS"/>
</dbReference>
<evidence type="ECO:0000256" key="1">
    <source>
        <dbReference type="ARBA" id="ARBA00003871"/>
    </source>
</evidence>
<protein>
    <recommendedName>
        <fullName evidence="2">Indoleacetamide hydrolase</fullName>
    </recommendedName>
</protein>
<evidence type="ECO:0000313" key="4">
    <source>
        <dbReference type="EMBL" id="SDB35464.1"/>
    </source>
</evidence>
<dbReference type="InterPro" id="IPR023631">
    <property type="entry name" value="Amidase_dom"/>
</dbReference>
<dbReference type="EMBL" id="FMXQ01000005">
    <property type="protein sequence ID" value="SDB35464.1"/>
    <property type="molecule type" value="Genomic_DNA"/>
</dbReference>
<dbReference type="Proteomes" id="UP000199071">
    <property type="component" value="Unassembled WGS sequence"/>
</dbReference>
<dbReference type="AlphaFoldDB" id="A0A1G6CRI5"/>
<evidence type="ECO:0000256" key="2">
    <source>
        <dbReference type="ARBA" id="ARBA00021874"/>
    </source>
</evidence>
<dbReference type="Pfam" id="PF01425">
    <property type="entry name" value="Amidase"/>
    <property type="match status" value="1"/>
</dbReference>
<feature type="domain" description="Amidase" evidence="3">
    <location>
        <begin position="12"/>
        <end position="427"/>
    </location>
</feature>
<comment type="function">
    <text evidence="1">Hydrolyzes indole-3-acetamide (IAM) into indole-3-acetic acid (IAA).</text>
</comment>
<reference evidence="4 5" key="1">
    <citation type="submission" date="2016-10" db="EMBL/GenBank/DDBJ databases">
        <authorList>
            <person name="de Groot N.N."/>
        </authorList>
    </citation>
    <scope>NUCLEOTIDE SEQUENCE [LARGE SCALE GENOMIC DNA]</scope>
    <source>
        <strain evidence="4 5">ATCC 35022</strain>
    </source>
</reference>
<evidence type="ECO:0000259" key="3">
    <source>
        <dbReference type="Pfam" id="PF01425"/>
    </source>
</evidence>
<keyword evidence="5" id="KW-1185">Reference proteome</keyword>
<dbReference type="PANTHER" id="PTHR11895:SF176">
    <property type="entry name" value="AMIDASE AMID-RELATED"/>
    <property type="match status" value="1"/>
</dbReference>
<dbReference type="STRING" id="665467.SAMN02982931_02651"/>
<dbReference type="InterPro" id="IPR036928">
    <property type="entry name" value="AS_sf"/>
</dbReference>
<dbReference type="InterPro" id="IPR000120">
    <property type="entry name" value="Amidase"/>
</dbReference>
<gene>
    <name evidence="4" type="ORF">SAMN02982931_02651</name>
</gene>
<proteinExistence type="predicted"/>
<keyword evidence="4" id="KW-0808">Transferase</keyword>
<evidence type="ECO:0000313" key="5">
    <source>
        <dbReference type="Proteomes" id="UP000199071"/>
    </source>
</evidence>
<dbReference type="SUPFAM" id="SSF75304">
    <property type="entry name" value="Amidase signature (AS) enzymes"/>
    <property type="match status" value="1"/>
</dbReference>
<accession>A0A1G6CRI5</accession>
<organism evidence="4 5">
    <name type="scientific">Bauldia litoralis</name>
    <dbReference type="NCBI Taxonomy" id="665467"/>
    <lineage>
        <taxon>Bacteria</taxon>
        <taxon>Pseudomonadati</taxon>
        <taxon>Pseudomonadota</taxon>
        <taxon>Alphaproteobacteria</taxon>
        <taxon>Hyphomicrobiales</taxon>
        <taxon>Kaistiaceae</taxon>
        <taxon>Bauldia</taxon>
    </lineage>
</organism>
<dbReference type="PANTHER" id="PTHR11895">
    <property type="entry name" value="TRANSAMIDASE"/>
    <property type="match status" value="1"/>
</dbReference>
<sequence>MIVGAESSVSRTEACLDRIARLDPDLRAFITVTGETALDAARAADAATREGRNTGLLHGVPIAVKDCIDVAGVRCTHGSAFFAGNISAVDAPAVARLRAAGAVLIGKANMHEFAYGGTTQNAVFGGCRNPWDMTRIPGGSSGGSAVAIAAGLAEGALGSDTASSIRMPAALTGTTGLRPTGGSVSADGVLPVSPPHDTVGPMARSVGEVAHIQAAILDETPAAARGVTPAGLLSRLDDGVSGLRLAVPDDFFFSEADPGVAEAVLAAARVLEERGARLVTRAIAGAAEVQANMMPVLFADAASFHRERLATEPETFSAGVRNRLRPGLDMTAIDYAERLRWLEAWRTRCDAFFDDEADAMITPTVPITAPVIQDDANLTFVSSRLSRFCWAWAAARAPALSVPCGFAEGLPIGMQIGSGRWQDARVLAIGHAYQQATDWHRITPDLA</sequence>
<dbReference type="GO" id="GO:0016740">
    <property type="term" value="F:transferase activity"/>
    <property type="evidence" value="ECO:0007669"/>
    <property type="project" value="UniProtKB-KW"/>
</dbReference>